<dbReference type="EMBL" id="AP023359">
    <property type="protein sequence ID" value="BCJ68753.1"/>
    <property type="molecule type" value="Genomic_DNA"/>
</dbReference>
<keyword evidence="1" id="KW-0472">Membrane</keyword>
<keyword evidence="3" id="KW-1185">Reference proteome</keyword>
<dbReference type="AlphaFoldDB" id="A0A810NB31"/>
<feature type="transmembrane region" description="Helical" evidence="1">
    <location>
        <begin position="92"/>
        <end position="111"/>
    </location>
</feature>
<dbReference type="Proteomes" id="UP000680866">
    <property type="component" value="Chromosome"/>
</dbReference>
<keyword evidence="1" id="KW-1133">Transmembrane helix</keyword>
<evidence type="ECO:0000313" key="2">
    <source>
        <dbReference type="EMBL" id="BCJ68753.1"/>
    </source>
</evidence>
<feature type="transmembrane region" description="Helical" evidence="1">
    <location>
        <begin position="179"/>
        <end position="201"/>
    </location>
</feature>
<evidence type="ECO:0000256" key="1">
    <source>
        <dbReference type="SAM" id="Phobius"/>
    </source>
</evidence>
<sequence length="329" mass="35854">MTDRNTLTDRYIAAALHAVPAAERDDLERELRASIADAVDGRVEAGETPQAAERATLEDLGDPAHLAARYLDRPTFLLGPAYYFTWLRLLKMLLGIVLPIATTVIVAIDLLDGTPPQRIVGTIVTTVLTIGVHLTFWTTLVFVVLERSGAKTARPGGAGKDLRSWSLDMLPDVARRTTGLVELVGFVVVTILFVFGVIWQQQVGFVRDAAGDPVPFLRPELWRFWIPALFVLLAAAVAGAVARYRTGHRTGTLVLASVALNLVGWAATTTLLLRGELIDTRFFAELDLTPLSGSWTTTYQGVAVAIALSVLWTIGDDVVKWRREARTAG</sequence>
<keyword evidence="1" id="KW-0812">Transmembrane</keyword>
<feature type="transmembrane region" description="Helical" evidence="1">
    <location>
        <begin position="293"/>
        <end position="314"/>
    </location>
</feature>
<dbReference type="KEGG" id="pry:Prubr_57740"/>
<dbReference type="NCBIfam" id="NF038403">
    <property type="entry name" value="perm_prefix_1"/>
    <property type="match status" value="1"/>
</dbReference>
<evidence type="ECO:0000313" key="3">
    <source>
        <dbReference type="Proteomes" id="UP000680866"/>
    </source>
</evidence>
<proteinExistence type="predicted"/>
<gene>
    <name evidence="2" type="ORF">Prubr_57740</name>
</gene>
<reference evidence="2" key="1">
    <citation type="submission" date="2020-08" db="EMBL/GenBank/DDBJ databases">
        <title>Whole genome shotgun sequence of Polymorphospora rubra NBRC 101157.</title>
        <authorList>
            <person name="Komaki H."/>
            <person name="Tamura T."/>
        </authorList>
    </citation>
    <scope>NUCLEOTIDE SEQUENCE</scope>
    <source>
        <strain evidence="2">NBRC 101157</strain>
    </source>
</reference>
<feature type="transmembrane region" description="Helical" evidence="1">
    <location>
        <begin position="123"/>
        <end position="145"/>
    </location>
</feature>
<organism evidence="2 3">
    <name type="scientific">Polymorphospora rubra</name>
    <dbReference type="NCBI Taxonomy" id="338584"/>
    <lineage>
        <taxon>Bacteria</taxon>
        <taxon>Bacillati</taxon>
        <taxon>Actinomycetota</taxon>
        <taxon>Actinomycetes</taxon>
        <taxon>Micromonosporales</taxon>
        <taxon>Micromonosporaceae</taxon>
        <taxon>Polymorphospora</taxon>
    </lineage>
</organism>
<dbReference type="InterPro" id="IPR047928">
    <property type="entry name" value="Perm_prefix_1"/>
</dbReference>
<feature type="transmembrane region" description="Helical" evidence="1">
    <location>
        <begin position="221"/>
        <end position="241"/>
    </location>
</feature>
<protein>
    <submittedName>
        <fullName evidence="2">Uncharacterized protein</fullName>
    </submittedName>
</protein>
<name>A0A810NB31_9ACTN</name>
<accession>A0A810NB31</accession>
<dbReference type="RefSeq" id="WP_212817941.1">
    <property type="nucleotide sequence ID" value="NZ_AP023359.1"/>
</dbReference>
<feature type="transmembrane region" description="Helical" evidence="1">
    <location>
        <begin position="253"/>
        <end position="273"/>
    </location>
</feature>